<evidence type="ECO:0000313" key="3">
    <source>
        <dbReference type="Proteomes" id="UP000187013"/>
    </source>
</evidence>
<proteinExistence type="predicted"/>
<reference evidence="2 3" key="1">
    <citation type="submission" date="2016-08" db="EMBL/GenBank/DDBJ databases">
        <title>Draft genome sequence of allopolyploid Zygosaccharomyces rouxii.</title>
        <authorList>
            <person name="Watanabe J."/>
            <person name="Uehara K."/>
            <person name="Mogi Y."/>
            <person name="Tsukioka Y."/>
        </authorList>
    </citation>
    <scope>NUCLEOTIDE SEQUENCE [LARGE SCALE GENOMIC DNA]</scope>
    <source>
        <strain evidence="2 3">NBRC 110957</strain>
    </source>
</reference>
<comment type="caution">
    <text evidence="2">The sequence shown here is derived from an EMBL/GenBank/DDBJ whole genome shotgun (WGS) entry which is preliminary data.</text>
</comment>
<evidence type="ECO:0000313" key="2">
    <source>
        <dbReference type="EMBL" id="GAV54855.1"/>
    </source>
</evidence>
<accession>A0A1Q3AGU7</accession>
<dbReference type="AlphaFoldDB" id="A0A1Q3AGU7"/>
<evidence type="ECO:0000256" key="1">
    <source>
        <dbReference type="SAM" id="MobiDB-lite"/>
    </source>
</evidence>
<gene>
    <name evidence="2" type="ORF">ZYGR_0AS01780</name>
</gene>
<dbReference type="Proteomes" id="UP000187013">
    <property type="component" value="Unassembled WGS sequence"/>
</dbReference>
<organism evidence="2 3">
    <name type="scientific">Zygosaccharomyces rouxii</name>
    <dbReference type="NCBI Taxonomy" id="4956"/>
    <lineage>
        <taxon>Eukaryota</taxon>
        <taxon>Fungi</taxon>
        <taxon>Dikarya</taxon>
        <taxon>Ascomycota</taxon>
        <taxon>Saccharomycotina</taxon>
        <taxon>Saccharomycetes</taxon>
        <taxon>Saccharomycetales</taxon>
        <taxon>Saccharomycetaceae</taxon>
        <taxon>Zygosaccharomyces</taxon>
    </lineage>
</organism>
<protein>
    <recommendedName>
        <fullName evidence="4">YPL014W</fullName>
    </recommendedName>
</protein>
<name>A0A1Q3AGU7_ZYGRO</name>
<feature type="region of interest" description="Disordered" evidence="1">
    <location>
        <begin position="1"/>
        <end position="33"/>
    </location>
</feature>
<evidence type="ECO:0008006" key="4">
    <source>
        <dbReference type="Google" id="ProtNLM"/>
    </source>
</evidence>
<dbReference type="OrthoDB" id="3979912at2759"/>
<feature type="region of interest" description="Disordered" evidence="1">
    <location>
        <begin position="80"/>
        <end position="133"/>
    </location>
</feature>
<dbReference type="EMBL" id="BDGX01000045">
    <property type="protein sequence ID" value="GAV54855.1"/>
    <property type="molecule type" value="Genomic_DNA"/>
</dbReference>
<feature type="compositionally biased region" description="Polar residues" evidence="1">
    <location>
        <begin position="20"/>
        <end position="30"/>
    </location>
</feature>
<sequence>MLLDRFPRFHARNKRKEQLESQVDGNSNTDAGMESSVDFYDVLQQPQPLMFNNGVDSKMMDNDDDVISMDMFVRTPISTPMDTQPQYSGSGLGGPAGLAQPQPPFPPYLRSRARQNTTSSLSSSVSDFHAGSNSGSGWNPVSYAGVSGSGSFTPRFLTLLMEVYQNVCSDPTVTPFDTNNPPSGILNRVAKIAVEESENKGVEIGYERNSWLLTLVRHKLLEEVHKDSYLSRSGSAVSIPQLPPHWMDGAAPFEAPSRPDSLRRQSSQDYFNGWNFTAARSSSNGGGNLIRTRSNSSQVLLNQPGLVRTRSNSSQILLNQPGLVRTRSDTNNSGMLTPNNGETNFSSSGFGGFNGCPTRQRSIGLGGPQACNGTNSPISPSPMLGVEDPGITLRRKRELLRFQR</sequence>